<comment type="caution">
    <text evidence="1">The sequence shown here is derived from an EMBL/GenBank/DDBJ whole genome shotgun (WGS) entry which is preliminary data.</text>
</comment>
<proteinExistence type="predicted"/>
<evidence type="ECO:0000313" key="1">
    <source>
        <dbReference type="EMBL" id="KAH0896456.1"/>
    </source>
</evidence>
<accession>A0ABQ8AV97</accession>
<reference evidence="1 2" key="1">
    <citation type="submission" date="2021-05" db="EMBL/GenBank/DDBJ databases">
        <title>Genome Assembly of Synthetic Allotetraploid Brassica napus Reveals Homoeologous Exchanges between Subgenomes.</title>
        <authorList>
            <person name="Davis J.T."/>
        </authorList>
    </citation>
    <scope>NUCLEOTIDE SEQUENCE [LARGE SCALE GENOMIC DNA]</scope>
    <source>
        <strain evidence="2">cv. Da-Ae</strain>
        <tissue evidence="1">Seedling</tissue>
    </source>
</reference>
<dbReference type="Proteomes" id="UP000824890">
    <property type="component" value="Unassembled WGS sequence"/>
</dbReference>
<keyword evidence="2" id="KW-1185">Reference proteome</keyword>
<sequence length="352" mass="40543">MAEIEVPVYCYWNGCIKYGPEGVYYEGGSTPKKIIVHPKIALNRLLDEMYMLTGVDVVDKQRSKVKIFVVGKSTFQYLLLPVMNNHSLETMLGVPSKHPSIKMSNCIWKSNLMELLILLPVPRNDRGLIYLLKRDNSNMMTEDKADAVALVTGDTINSHKDLEKYSGSGVLKPCISSLWLDDHDLRVGLCFKDVDELKKAIVKYTGPHTCYLKNPEDFESEFDADEFERVVRVHPTKSFAELKKWWKDKSGYLLEDKDVREVKEEAIKTVFGDWDQKICPTLQTFDRSWYQRVERKVKGKYKLKLKLMIASGLDAANHFLPLAFAVTKKVSSDSWRWFLSGIREKVVDMKQN</sequence>
<protein>
    <submittedName>
        <fullName evidence="1">Uncharacterized protein</fullName>
    </submittedName>
</protein>
<dbReference type="EMBL" id="JAGKQM010000012">
    <property type="protein sequence ID" value="KAH0896456.1"/>
    <property type="molecule type" value="Genomic_DNA"/>
</dbReference>
<name>A0ABQ8AV97_BRANA</name>
<organism evidence="1 2">
    <name type="scientific">Brassica napus</name>
    <name type="common">Rape</name>
    <dbReference type="NCBI Taxonomy" id="3708"/>
    <lineage>
        <taxon>Eukaryota</taxon>
        <taxon>Viridiplantae</taxon>
        <taxon>Streptophyta</taxon>
        <taxon>Embryophyta</taxon>
        <taxon>Tracheophyta</taxon>
        <taxon>Spermatophyta</taxon>
        <taxon>Magnoliopsida</taxon>
        <taxon>eudicotyledons</taxon>
        <taxon>Gunneridae</taxon>
        <taxon>Pentapetalae</taxon>
        <taxon>rosids</taxon>
        <taxon>malvids</taxon>
        <taxon>Brassicales</taxon>
        <taxon>Brassicaceae</taxon>
        <taxon>Brassiceae</taxon>
        <taxon>Brassica</taxon>
    </lineage>
</organism>
<evidence type="ECO:0000313" key="2">
    <source>
        <dbReference type="Proteomes" id="UP000824890"/>
    </source>
</evidence>
<gene>
    <name evidence="1" type="ORF">HID58_046024</name>
</gene>